<comment type="caution">
    <text evidence="1">The sequence shown here is derived from an EMBL/GenBank/DDBJ whole genome shotgun (WGS) entry which is preliminary data.</text>
</comment>
<reference evidence="1 2" key="1">
    <citation type="submission" date="2019-10" db="EMBL/GenBank/DDBJ databases">
        <authorList>
            <person name="Palmer J.M."/>
        </authorList>
    </citation>
    <scope>NUCLEOTIDE SEQUENCE [LARGE SCALE GENOMIC DNA]</scope>
    <source>
        <strain evidence="1 2">TWF506</strain>
    </source>
</reference>
<name>A0AAN8PET7_9PEZI</name>
<dbReference type="Proteomes" id="UP001307849">
    <property type="component" value="Unassembled WGS sequence"/>
</dbReference>
<organism evidence="1 2">
    <name type="scientific">Arthrobotrys conoides</name>
    <dbReference type="NCBI Taxonomy" id="74498"/>
    <lineage>
        <taxon>Eukaryota</taxon>
        <taxon>Fungi</taxon>
        <taxon>Dikarya</taxon>
        <taxon>Ascomycota</taxon>
        <taxon>Pezizomycotina</taxon>
        <taxon>Orbiliomycetes</taxon>
        <taxon>Orbiliales</taxon>
        <taxon>Orbiliaceae</taxon>
        <taxon>Arthrobotrys</taxon>
    </lineage>
</organism>
<evidence type="ECO:0000313" key="1">
    <source>
        <dbReference type="EMBL" id="KAK6513264.1"/>
    </source>
</evidence>
<sequence>MLQRTEAPKLTHFAPTYPFYVGPEIDLYRLLSERSPIRSTHCGLAALYNCSRYLLLKLNYYSTDIVPGNGVLLGLPQNTLSSTSFEQVNEALRTHRRFCETQKHGLYEFSRRKRKERDRVLQAFMDIYPAEDEQNLITCQRVHELILDSVEHHPLPFSLLRPDKTPTASSDTFKIYENEMLQLSIWLRFPLAVQNALNTKLTKDITTEEALIWLKSYTYMTYGRFFIVKELRDLIISFQDRFATTGNPKVWIQLPLKADSEGQRAPEKYFPNVTYHPPPSKTAQYRGGVSYNTETTEYSPAMVMKEFNSQVLESQGPTYERRIYAREKLFPDEGSREEPHTKLQIDIHNIGEEYYSFWGLVGKYQSRIEHFPRVPYVSLKIKPP</sequence>
<accession>A0AAN8PET7</accession>
<evidence type="ECO:0000313" key="2">
    <source>
        <dbReference type="Proteomes" id="UP001307849"/>
    </source>
</evidence>
<protein>
    <submittedName>
        <fullName evidence="1">Uncharacterized protein</fullName>
    </submittedName>
</protein>
<keyword evidence="2" id="KW-1185">Reference proteome</keyword>
<dbReference type="EMBL" id="JAVHJM010000006">
    <property type="protein sequence ID" value="KAK6513264.1"/>
    <property type="molecule type" value="Genomic_DNA"/>
</dbReference>
<proteinExistence type="predicted"/>
<dbReference type="AlphaFoldDB" id="A0AAN8PET7"/>
<gene>
    <name evidence="1" type="ORF">TWF506_009423</name>
</gene>